<sequence>MMRNPKWCLVRTCMPQVNRGDIASAFSANVQILIPFVVVFGQPQHHPPVTCLLSHRVLYFANTRPCARVLGPPLFRTKAMIPVSDQQPGFIYLGQADVVQSWGLDNRWCSGLVRLKEYIGRKRMRHSRRVLALIVLQQIVDEVIVALTICIQALEYIKTRTASSSRFQRRRYSLTTRMPDQLGRLYRLVSSNDETCLRNLRIDRNAFGCFCYMLEQSGGVRPTKNVSVPEQVAMFLSVLSHHKKNCVVKHDFIRSGRTVSKHFHVVLHAVCKMHKVLLAKPTPIVDDCSDPRWKWFKGCLGALDSTFIDVRVPEHEKGRYRTRKCQVAVNVLGICNPNMQFIFVLSGWEGSAADGRVLRDAIHRPNGLRVPTGAMDADFFSTAHVYTLDDDGSSQQKRRGNNKDRSGLRRTWTLVEEEALINGLKSLVTSGWKCDNGFQNGYLAQLKAHMKRI</sequence>
<accession>A0AAE1XE25</accession>
<dbReference type="InterPro" id="IPR045249">
    <property type="entry name" value="HARBI1-like"/>
</dbReference>
<comment type="similarity">
    <text evidence="3">Belongs to the HARBI1 family.</text>
</comment>
<dbReference type="GO" id="GO:0016787">
    <property type="term" value="F:hydrolase activity"/>
    <property type="evidence" value="ECO:0007669"/>
    <property type="project" value="UniProtKB-KW"/>
</dbReference>
<dbReference type="EMBL" id="JACGWL010000001">
    <property type="protein sequence ID" value="KAK4410231.1"/>
    <property type="molecule type" value="Genomic_DNA"/>
</dbReference>
<reference evidence="10" key="2">
    <citation type="journal article" date="2024" name="Plant">
        <title>Genomic evolution and insights into agronomic trait innovations of Sesamum species.</title>
        <authorList>
            <person name="Miao H."/>
            <person name="Wang L."/>
            <person name="Qu L."/>
            <person name="Liu H."/>
            <person name="Sun Y."/>
            <person name="Le M."/>
            <person name="Wang Q."/>
            <person name="Wei S."/>
            <person name="Zheng Y."/>
            <person name="Lin W."/>
            <person name="Duan Y."/>
            <person name="Cao H."/>
            <person name="Xiong S."/>
            <person name="Wang X."/>
            <person name="Wei L."/>
            <person name="Li C."/>
            <person name="Ma Q."/>
            <person name="Ju M."/>
            <person name="Zhao R."/>
            <person name="Li G."/>
            <person name="Mu C."/>
            <person name="Tian Q."/>
            <person name="Mei H."/>
            <person name="Zhang T."/>
            <person name="Gao T."/>
            <person name="Zhang H."/>
        </authorList>
    </citation>
    <scope>NUCLEOTIDE SEQUENCE</scope>
    <source>
        <strain evidence="10">K16</strain>
    </source>
</reference>
<comment type="subcellular location">
    <subcellularLocation>
        <location evidence="2">Nucleus</location>
    </subcellularLocation>
</comment>
<proteinExistence type="inferred from homology"/>
<evidence type="ECO:0008006" key="12">
    <source>
        <dbReference type="Google" id="ProtNLM"/>
    </source>
</evidence>
<keyword evidence="7" id="KW-0539">Nucleus</keyword>
<gene>
    <name evidence="10" type="ORF">Sango_0096100</name>
</gene>
<keyword evidence="4" id="KW-0540">Nuclease</keyword>
<evidence type="ECO:0000256" key="2">
    <source>
        <dbReference type="ARBA" id="ARBA00004123"/>
    </source>
</evidence>
<evidence type="ECO:0000256" key="1">
    <source>
        <dbReference type="ARBA" id="ARBA00001968"/>
    </source>
</evidence>
<comment type="caution">
    <text evidence="10">The sequence shown here is derived from an EMBL/GenBank/DDBJ whole genome shotgun (WGS) entry which is preliminary data.</text>
</comment>
<dbReference type="PANTHER" id="PTHR22930:SF281">
    <property type="entry name" value="NUCLEASE"/>
    <property type="match status" value="1"/>
</dbReference>
<dbReference type="AlphaFoldDB" id="A0AAE1XE25"/>
<evidence type="ECO:0000256" key="7">
    <source>
        <dbReference type="ARBA" id="ARBA00023242"/>
    </source>
</evidence>
<evidence type="ECO:0000256" key="5">
    <source>
        <dbReference type="ARBA" id="ARBA00022723"/>
    </source>
</evidence>
<evidence type="ECO:0000313" key="11">
    <source>
        <dbReference type="Proteomes" id="UP001289374"/>
    </source>
</evidence>
<dbReference type="GO" id="GO:0004518">
    <property type="term" value="F:nuclease activity"/>
    <property type="evidence" value="ECO:0007669"/>
    <property type="project" value="UniProtKB-KW"/>
</dbReference>
<evidence type="ECO:0000259" key="9">
    <source>
        <dbReference type="Pfam" id="PF26138"/>
    </source>
</evidence>
<evidence type="ECO:0000256" key="6">
    <source>
        <dbReference type="ARBA" id="ARBA00022801"/>
    </source>
</evidence>
<name>A0AAE1XE25_9LAMI</name>
<evidence type="ECO:0000256" key="4">
    <source>
        <dbReference type="ARBA" id="ARBA00022722"/>
    </source>
</evidence>
<keyword evidence="6" id="KW-0378">Hydrolase</keyword>
<dbReference type="GO" id="GO:0005634">
    <property type="term" value="C:nucleus"/>
    <property type="evidence" value="ECO:0007669"/>
    <property type="project" value="UniProtKB-SubCell"/>
</dbReference>
<evidence type="ECO:0000313" key="10">
    <source>
        <dbReference type="EMBL" id="KAK4410231.1"/>
    </source>
</evidence>
<evidence type="ECO:0000259" key="8">
    <source>
        <dbReference type="Pfam" id="PF13359"/>
    </source>
</evidence>
<protein>
    <recommendedName>
        <fullName evidence="12">DDE Tnp4 domain-containing protein</fullName>
    </recommendedName>
</protein>
<reference evidence="10" key="1">
    <citation type="submission" date="2020-06" db="EMBL/GenBank/DDBJ databases">
        <authorList>
            <person name="Li T."/>
            <person name="Hu X."/>
            <person name="Zhang T."/>
            <person name="Song X."/>
            <person name="Zhang H."/>
            <person name="Dai N."/>
            <person name="Sheng W."/>
            <person name="Hou X."/>
            <person name="Wei L."/>
        </authorList>
    </citation>
    <scope>NUCLEOTIDE SEQUENCE</scope>
    <source>
        <strain evidence="10">K16</strain>
        <tissue evidence="10">Leaf</tissue>
    </source>
</reference>
<feature type="domain" description="DUF8040" evidence="9">
    <location>
        <begin position="188"/>
        <end position="272"/>
    </location>
</feature>
<dbReference type="InterPro" id="IPR027806">
    <property type="entry name" value="HARBI1_dom"/>
</dbReference>
<keyword evidence="5" id="KW-0479">Metal-binding</keyword>
<keyword evidence="11" id="KW-1185">Reference proteome</keyword>
<comment type="cofactor">
    <cofactor evidence="1">
        <name>a divalent metal cation</name>
        <dbReference type="ChEBI" id="CHEBI:60240"/>
    </cofactor>
</comment>
<organism evidence="10 11">
    <name type="scientific">Sesamum angolense</name>
    <dbReference type="NCBI Taxonomy" id="2727404"/>
    <lineage>
        <taxon>Eukaryota</taxon>
        <taxon>Viridiplantae</taxon>
        <taxon>Streptophyta</taxon>
        <taxon>Embryophyta</taxon>
        <taxon>Tracheophyta</taxon>
        <taxon>Spermatophyta</taxon>
        <taxon>Magnoliopsida</taxon>
        <taxon>eudicotyledons</taxon>
        <taxon>Gunneridae</taxon>
        <taxon>Pentapetalae</taxon>
        <taxon>asterids</taxon>
        <taxon>lamiids</taxon>
        <taxon>Lamiales</taxon>
        <taxon>Pedaliaceae</taxon>
        <taxon>Sesamum</taxon>
    </lineage>
</organism>
<evidence type="ECO:0000256" key="3">
    <source>
        <dbReference type="ARBA" id="ARBA00006958"/>
    </source>
</evidence>
<feature type="domain" description="DDE Tnp4" evidence="8">
    <location>
        <begin position="303"/>
        <end position="360"/>
    </location>
</feature>
<dbReference type="Pfam" id="PF26138">
    <property type="entry name" value="DUF8040"/>
    <property type="match status" value="1"/>
</dbReference>
<dbReference type="Proteomes" id="UP001289374">
    <property type="component" value="Unassembled WGS sequence"/>
</dbReference>
<dbReference type="InterPro" id="IPR058353">
    <property type="entry name" value="DUF8040"/>
</dbReference>
<dbReference type="GO" id="GO:0046872">
    <property type="term" value="F:metal ion binding"/>
    <property type="evidence" value="ECO:0007669"/>
    <property type="project" value="UniProtKB-KW"/>
</dbReference>
<dbReference type="Pfam" id="PF13359">
    <property type="entry name" value="DDE_Tnp_4"/>
    <property type="match status" value="1"/>
</dbReference>
<dbReference type="PANTHER" id="PTHR22930">
    <property type="match status" value="1"/>
</dbReference>